<organism evidence="1 2">
    <name type="scientific">Emergomyces pasteurianus Ep9510</name>
    <dbReference type="NCBI Taxonomy" id="1447872"/>
    <lineage>
        <taxon>Eukaryota</taxon>
        <taxon>Fungi</taxon>
        <taxon>Dikarya</taxon>
        <taxon>Ascomycota</taxon>
        <taxon>Pezizomycotina</taxon>
        <taxon>Eurotiomycetes</taxon>
        <taxon>Eurotiomycetidae</taxon>
        <taxon>Onygenales</taxon>
        <taxon>Ajellomycetaceae</taxon>
        <taxon>Emergomyces</taxon>
    </lineage>
</organism>
<evidence type="ECO:0000313" key="2">
    <source>
        <dbReference type="Proteomes" id="UP000182235"/>
    </source>
</evidence>
<evidence type="ECO:0000313" key="1">
    <source>
        <dbReference type="EMBL" id="OJD14176.1"/>
    </source>
</evidence>
<accession>A0A1J9PCA7</accession>
<protein>
    <submittedName>
        <fullName evidence="1">Uncharacterized protein</fullName>
    </submittedName>
</protein>
<keyword evidence="2" id="KW-1185">Reference proteome</keyword>
<sequence length="384" mass="42713">MNDVQYSPPFLFLRLATPPPPLCERPFSIAGCIAVWLDPESAQPDRYPGLIGGDDEPENFVEIDERFSKELALFHMPDPQILFKALRQPFPDAIAVTMIYNFIIVEFEETDVKSWSKKLASLPLGFKNIDFLLHYTNGPLASSDYKRLKHPQPDSLTNLGVDGLTMRMLISKEGNKITSGIAVHKNGQTRALAALHCWEKELEENANEFGNPQHFVVTQGKTRVGYLEQKIGNTNITMAKLDEGITFKNCFLDIGCVPKRLIRGREITPGATVFIDSFVTGQEQLQCAGVRTCNANTYQSDCLKGKTKDNPPPRECMLLSQALAKIRAGMRGTALVMNVTGEKKVLDNGEICGIMHWADLQQKCDQNSKMFCFADVIGPLIDAG</sequence>
<comment type="caution">
    <text evidence="1">The sequence shown here is derived from an EMBL/GenBank/DDBJ whole genome shotgun (WGS) entry which is preliminary data.</text>
</comment>
<dbReference type="OrthoDB" id="5305386at2759"/>
<proteinExistence type="predicted"/>
<dbReference type="AlphaFoldDB" id="A0A1J9PCA7"/>
<gene>
    <name evidence="1" type="ORF">AJ78_05463</name>
</gene>
<dbReference type="VEuPathDB" id="FungiDB:AJ78_05463"/>
<reference evidence="1 2" key="1">
    <citation type="submission" date="2015-07" db="EMBL/GenBank/DDBJ databases">
        <title>Emmonsia species relationships and genome sequence.</title>
        <authorList>
            <consortium name="The Broad Institute Genomics Platform"/>
            <person name="Cuomo C.A."/>
            <person name="Munoz J.F."/>
            <person name="Imamovic A."/>
            <person name="Priest M.E."/>
            <person name="Young S."/>
            <person name="Clay O.K."/>
            <person name="McEwen J.G."/>
        </authorList>
    </citation>
    <scope>NUCLEOTIDE SEQUENCE [LARGE SCALE GENOMIC DNA]</scope>
    <source>
        <strain evidence="1 2">UAMH 9510</strain>
    </source>
</reference>
<name>A0A1J9PCA7_9EURO</name>
<dbReference type="Proteomes" id="UP000182235">
    <property type="component" value="Unassembled WGS sequence"/>
</dbReference>
<dbReference type="EMBL" id="LGRN01000238">
    <property type="protein sequence ID" value="OJD14176.1"/>
    <property type="molecule type" value="Genomic_DNA"/>
</dbReference>